<dbReference type="InterPro" id="IPR050353">
    <property type="entry name" value="PyrK_electron_transfer"/>
</dbReference>
<dbReference type="InterPro" id="IPR001433">
    <property type="entry name" value="OxRdtase_FAD/NAD-bd"/>
</dbReference>
<evidence type="ECO:0000259" key="2">
    <source>
        <dbReference type="PROSITE" id="PS51384"/>
    </source>
</evidence>
<dbReference type="GO" id="GO:0016491">
    <property type="term" value="F:oxidoreductase activity"/>
    <property type="evidence" value="ECO:0007669"/>
    <property type="project" value="InterPro"/>
</dbReference>
<feature type="domain" description="FAD-binding FR-type" evidence="2">
    <location>
        <begin position="6"/>
        <end position="109"/>
    </location>
</feature>
<evidence type="ECO:0000313" key="3">
    <source>
        <dbReference type="EMBL" id="MBB3206052.1"/>
    </source>
</evidence>
<dbReference type="InterPro" id="IPR017927">
    <property type="entry name" value="FAD-bd_FR_type"/>
</dbReference>
<dbReference type="PRINTS" id="PR00371">
    <property type="entry name" value="FPNCR"/>
</dbReference>
<dbReference type="RefSeq" id="WP_184304231.1">
    <property type="nucleotide sequence ID" value="NZ_JACHXU010000005.1"/>
</dbReference>
<evidence type="ECO:0000256" key="1">
    <source>
        <dbReference type="PIRSR" id="PIRSR006816-2"/>
    </source>
</evidence>
<reference evidence="3 4" key="1">
    <citation type="submission" date="2020-08" db="EMBL/GenBank/DDBJ databases">
        <title>Genomic Encyclopedia of Type Strains, Phase III (KMG-III): the genomes of soil and plant-associated and newly described type strains.</title>
        <authorList>
            <person name="Whitman W."/>
        </authorList>
    </citation>
    <scope>NUCLEOTIDE SEQUENCE [LARGE SCALE GENOMIC DNA]</scope>
    <source>
        <strain evidence="3 4">CECT 8075</strain>
    </source>
</reference>
<dbReference type="Gene3D" id="2.40.30.10">
    <property type="entry name" value="Translation factors"/>
    <property type="match status" value="1"/>
</dbReference>
<proteinExistence type="predicted"/>
<dbReference type="Gene3D" id="3.40.50.80">
    <property type="entry name" value="Nucleotide-binding domain of ferredoxin-NADP reductase (FNR) module"/>
    <property type="match status" value="1"/>
</dbReference>
<keyword evidence="1" id="KW-0479">Metal-binding</keyword>
<evidence type="ECO:0000313" key="4">
    <source>
        <dbReference type="Proteomes" id="UP000536179"/>
    </source>
</evidence>
<comment type="caution">
    <text evidence="3">The sequence shown here is derived from an EMBL/GenBank/DDBJ whole genome shotgun (WGS) entry which is preliminary data.</text>
</comment>
<dbReference type="PRINTS" id="PR00406">
    <property type="entry name" value="CYTB5RDTASE"/>
</dbReference>
<dbReference type="SUPFAM" id="SSF63380">
    <property type="entry name" value="Riboflavin synthase domain-like"/>
    <property type="match status" value="1"/>
</dbReference>
<dbReference type="PROSITE" id="PS51384">
    <property type="entry name" value="FAD_FR"/>
    <property type="match status" value="1"/>
</dbReference>
<keyword evidence="1" id="KW-0001">2Fe-2S</keyword>
<dbReference type="InterPro" id="IPR019480">
    <property type="entry name" value="Dihydroorotate_DH_Fe-S-bd"/>
</dbReference>
<sequence length="281" mass="31295">MRLQQPDPWTVSAARLRDVKLETPGVQTYWIELTNREDRQNYHARPGQFNMLFMPGIGEAAISLSHLPSPGDCLVHTVRSVGNVTRALAATDPGGTLGVRGPFGSHWPIEQAHNKDIILVAGGIGLAPMRPLIDQIVLSRQMFGRVSLLIGARTPADLLYTDDYDQWRAFEIEVQSTVDRAAADWSGNVGVVTLLINRLGIQSPKRTMVFSCGPEVMMTYAIRTVRERGVPRENLWVSLERNMNCAIGLCGHCQLGPHFICKEGPVLRYDQVKDWMHVDSL</sequence>
<dbReference type="EMBL" id="JACHXU010000005">
    <property type="protein sequence ID" value="MBB3206052.1"/>
    <property type="molecule type" value="Genomic_DNA"/>
</dbReference>
<dbReference type="GO" id="GO:0050660">
    <property type="term" value="F:flavin adenine dinucleotide binding"/>
    <property type="evidence" value="ECO:0007669"/>
    <property type="project" value="InterPro"/>
</dbReference>
<keyword evidence="4" id="KW-1185">Reference proteome</keyword>
<dbReference type="InterPro" id="IPR012165">
    <property type="entry name" value="Cyt_c3_hydrogenase_gsu"/>
</dbReference>
<feature type="binding site" evidence="1">
    <location>
        <position position="253"/>
    </location>
    <ligand>
        <name>[2Fe-2S] cluster</name>
        <dbReference type="ChEBI" id="CHEBI:190135"/>
    </ligand>
</feature>
<dbReference type="AlphaFoldDB" id="A0A7W5DXK8"/>
<dbReference type="GO" id="GO:0006221">
    <property type="term" value="P:pyrimidine nucleotide biosynthetic process"/>
    <property type="evidence" value="ECO:0007669"/>
    <property type="project" value="InterPro"/>
</dbReference>
<dbReference type="GO" id="GO:0051537">
    <property type="term" value="F:2 iron, 2 sulfur cluster binding"/>
    <property type="evidence" value="ECO:0007669"/>
    <property type="project" value="UniProtKB-KW"/>
</dbReference>
<feature type="binding site" evidence="1">
    <location>
        <position position="250"/>
    </location>
    <ligand>
        <name>[2Fe-2S] cluster</name>
        <dbReference type="ChEBI" id="CHEBI:190135"/>
    </ligand>
</feature>
<comment type="cofactor">
    <cofactor evidence="1">
        <name>[2Fe-2S] cluster</name>
        <dbReference type="ChEBI" id="CHEBI:190135"/>
    </cofactor>
    <text evidence="1">Binds 1 [2Fe-2S] cluster per subunit.</text>
</comment>
<dbReference type="PIRSF" id="PIRSF006816">
    <property type="entry name" value="Cyc3_hyd_g"/>
    <property type="match status" value="1"/>
</dbReference>
<accession>A0A7W5DXK8</accession>
<dbReference type="InterPro" id="IPR039261">
    <property type="entry name" value="FNR_nucleotide-bd"/>
</dbReference>
<dbReference type="Proteomes" id="UP000536179">
    <property type="component" value="Unassembled WGS sequence"/>
</dbReference>
<feature type="binding site" evidence="1">
    <location>
        <position position="245"/>
    </location>
    <ligand>
        <name>[2Fe-2S] cluster</name>
        <dbReference type="ChEBI" id="CHEBI:190135"/>
    </ligand>
</feature>
<dbReference type="PANTHER" id="PTHR43513">
    <property type="entry name" value="DIHYDROOROTATE DEHYDROGENASE B (NAD(+)), ELECTRON TRANSFER SUBUNIT"/>
    <property type="match status" value="1"/>
</dbReference>
<dbReference type="GO" id="GO:0046872">
    <property type="term" value="F:metal ion binding"/>
    <property type="evidence" value="ECO:0007669"/>
    <property type="project" value="UniProtKB-KW"/>
</dbReference>
<dbReference type="Pfam" id="PF00175">
    <property type="entry name" value="NAD_binding_1"/>
    <property type="match status" value="1"/>
</dbReference>
<protein>
    <submittedName>
        <fullName evidence="3">NAD(P)H-flavin reductase</fullName>
    </submittedName>
</protein>
<organism evidence="3 4">
    <name type="scientific">Aporhodopirellula rubra</name>
    <dbReference type="NCBI Taxonomy" id="980271"/>
    <lineage>
        <taxon>Bacteria</taxon>
        <taxon>Pseudomonadati</taxon>
        <taxon>Planctomycetota</taxon>
        <taxon>Planctomycetia</taxon>
        <taxon>Pirellulales</taxon>
        <taxon>Pirellulaceae</taxon>
        <taxon>Aporhodopirellula</taxon>
    </lineage>
</organism>
<dbReference type="InterPro" id="IPR001709">
    <property type="entry name" value="Flavoprot_Pyr_Nucl_cyt_Rdtase"/>
</dbReference>
<name>A0A7W5DXK8_9BACT</name>
<dbReference type="Pfam" id="PF10418">
    <property type="entry name" value="DHODB_Fe-S_bind"/>
    <property type="match status" value="1"/>
</dbReference>
<keyword evidence="1" id="KW-0411">Iron-sulfur</keyword>
<dbReference type="CDD" id="cd06221">
    <property type="entry name" value="sulfite_reductase_like"/>
    <property type="match status" value="1"/>
</dbReference>
<keyword evidence="1" id="KW-0408">Iron</keyword>
<feature type="binding site" evidence="1">
    <location>
        <position position="261"/>
    </location>
    <ligand>
        <name>[2Fe-2S] cluster</name>
        <dbReference type="ChEBI" id="CHEBI:190135"/>
    </ligand>
</feature>
<gene>
    <name evidence="3" type="ORF">FHS27_001860</name>
</gene>
<dbReference type="InterPro" id="IPR017938">
    <property type="entry name" value="Riboflavin_synthase-like_b-brl"/>
</dbReference>
<dbReference type="SUPFAM" id="SSF52343">
    <property type="entry name" value="Ferredoxin reductase-like, C-terminal NADP-linked domain"/>
    <property type="match status" value="1"/>
</dbReference>